<dbReference type="Gramene" id="OMERI09G04320.3">
    <property type="protein sequence ID" value="OMERI09G04320.3"/>
    <property type="gene ID" value="OMERI09G04320"/>
</dbReference>
<organism evidence="7">
    <name type="scientific">Oryza meridionalis</name>
    <dbReference type="NCBI Taxonomy" id="40149"/>
    <lineage>
        <taxon>Eukaryota</taxon>
        <taxon>Viridiplantae</taxon>
        <taxon>Streptophyta</taxon>
        <taxon>Embryophyta</taxon>
        <taxon>Tracheophyta</taxon>
        <taxon>Spermatophyta</taxon>
        <taxon>Magnoliopsida</taxon>
        <taxon>Liliopsida</taxon>
        <taxon>Poales</taxon>
        <taxon>Poaceae</taxon>
        <taxon>BOP clade</taxon>
        <taxon>Oryzoideae</taxon>
        <taxon>Oryzeae</taxon>
        <taxon>Oryzinae</taxon>
        <taxon>Oryza</taxon>
    </lineage>
</organism>
<evidence type="ECO:0000256" key="2">
    <source>
        <dbReference type="ARBA" id="ARBA00009530"/>
    </source>
</evidence>
<keyword evidence="5 6" id="KW-0472">Membrane</keyword>
<keyword evidence="8" id="KW-1185">Reference proteome</keyword>
<comment type="similarity">
    <text evidence="2">Belongs to the UPF0057 (PMP3) family.</text>
</comment>
<evidence type="ECO:0000256" key="5">
    <source>
        <dbReference type="ARBA" id="ARBA00023136"/>
    </source>
</evidence>
<sequence length="89" mass="10477">MGHFMMDDQNIFAWLCTSCVLCCFMGCAYIFYIIVTIILPPLPVFIRHHCEKEFWICLLLTICGYIPGVIYSFWINKFDLFCEKNDDST</sequence>
<dbReference type="HOGENOM" id="CLU_2458573_0_0_1"/>
<dbReference type="InterPro" id="IPR000612">
    <property type="entry name" value="PMP3"/>
</dbReference>
<keyword evidence="3 6" id="KW-0812">Transmembrane</keyword>
<dbReference type="AlphaFoldDB" id="A0A0E0EQR1"/>
<dbReference type="PANTHER" id="PTHR21659:SF42">
    <property type="entry name" value="UPF0057 MEMBRANE PROTEIN ZK632.10-RELATED"/>
    <property type="match status" value="1"/>
</dbReference>
<name>A0A0E0EQR1_9ORYZ</name>
<dbReference type="GO" id="GO:0016020">
    <property type="term" value="C:membrane"/>
    <property type="evidence" value="ECO:0007669"/>
    <property type="project" value="UniProtKB-SubCell"/>
</dbReference>
<evidence type="ECO:0000256" key="4">
    <source>
        <dbReference type="ARBA" id="ARBA00022989"/>
    </source>
</evidence>
<dbReference type="eggNOG" id="KOG1773">
    <property type="taxonomic scope" value="Eukaryota"/>
</dbReference>
<comment type="subcellular location">
    <subcellularLocation>
        <location evidence="1">Membrane</location>
    </subcellularLocation>
</comment>
<dbReference type="Pfam" id="PF01679">
    <property type="entry name" value="Pmp3"/>
    <property type="match status" value="1"/>
</dbReference>
<keyword evidence="4 6" id="KW-1133">Transmembrane helix</keyword>
<evidence type="ECO:0000256" key="1">
    <source>
        <dbReference type="ARBA" id="ARBA00004370"/>
    </source>
</evidence>
<dbReference type="Proteomes" id="UP000008021">
    <property type="component" value="Chromosome 9"/>
</dbReference>
<feature type="transmembrane region" description="Helical" evidence="6">
    <location>
        <begin position="12"/>
        <end position="42"/>
    </location>
</feature>
<accession>A0A0E0EQR1</accession>
<evidence type="ECO:0000256" key="3">
    <source>
        <dbReference type="ARBA" id="ARBA00022692"/>
    </source>
</evidence>
<evidence type="ECO:0000313" key="7">
    <source>
        <dbReference type="EnsemblPlants" id="OMERI09G04320.3"/>
    </source>
</evidence>
<proteinExistence type="inferred from homology"/>
<evidence type="ECO:0000313" key="8">
    <source>
        <dbReference type="Proteomes" id="UP000008021"/>
    </source>
</evidence>
<reference evidence="7" key="2">
    <citation type="submission" date="2018-05" db="EMBL/GenBank/DDBJ databases">
        <title>OmerRS3 (Oryza meridionalis Reference Sequence Version 3).</title>
        <authorList>
            <person name="Zhang J."/>
            <person name="Kudrna D."/>
            <person name="Lee S."/>
            <person name="Talag J."/>
            <person name="Welchert J."/>
            <person name="Wing R.A."/>
        </authorList>
    </citation>
    <scope>NUCLEOTIDE SEQUENCE [LARGE SCALE GENOMIC DNA]</scope>
    <source>
        <strain evidence="7">cv. OR44</strain>
    </source>
</reference>
<reference evidence="7" key="1">
    <citation type="submission" date="2015-04" db="UniProtKB">
        <authorList>
            <consortium name="EnsemblPlants"/>
        </authorList>
    </citation>
    <scope>IDENTIFICATION</scope>
</reference>
<protein>
    <submittedName>
        <fullName evidence="7">Uncharacterized protein</fullName>
    </submittedName>
</protein>
<dbReference type="PANTHER" id="PTHR21659">
    <property type="entry name" value="HYDROPHOBIC PROTEIN RCI2 LOW TEMPERATURE AND SALT RESPONSIVE PROTEIN LTI6 -RELATED"/>
    <property type="match status" value="1"/>
</dbReference>
<feature type="transmembrane region" description="Helical" evidence="6">
    <location>
        <begin position="54"/>
        <end position="74"/>
    </location>
</feature>
<dbReference type="EnsemblPlants" id="OMERI09G04320.3">
    <property type="protein sequence ID" value="OMERI09G04320.3"/>
    <property type="gene ID" value="OMERI09G04320"/>
</dbReference>
<evidence type="ECO:0000256" key="6">
    <source>
        <dbReference type="SAM" id="Phobius"/>
    </source>
</evidence>